<feature type="compositionally biased region" description="Acidic residues" evidence="1">
    <location>
        <begin position="637"/>
        <end position="661"/>
    </location>
</feature>
<sequence length="694" mass="75671">MSQSHTPTDTQGLLQSMLQRLKLQPGREGQPLLHTPVPATAASTWRQDGERGASTFQKVNNSHVNGFEFGTNGVPSKGFGISAADGNVGFKGGEIQRPGHGLGMDRGLTSLPTQKDNTDNGTGENRVLGQATSPGITPTGTGQLFPSQSVKDADITSLDRTDGERVSFGSSSTTRHTPGNNDVVISSGQNQVQDQGFKPKVYAWSLKATDAHLDTGNQEIEAPHVGNGGFGALGQSKDMQFVASGQTTANSSFRRKRSSENKTRRWTQKIKEKWLDRSGSLSKKGKEEGGRVDRKSEQGTEISPQKQLLTTENLINTSIKEEERPLVSLDSSDPSETPHTHTEDSTAEARLRSSSDFDFGLGSFSLLDEIVTGQEWAKFLNPSLPAALVNQRPPAEPLSQFKTAPNPYDSGQSSLNLQGGGNNMWHLTDTPSSPDLDFSMAQISPDAFQTVSMDISEGKQQQNVQSEPMEDSHNQSDHQSIERGRGQQRRPLSFVEPADSLDNSSLRRGLLNRKRHHQSAESRDERPQSEKMSDGKEAGRGALVSPPSMTSSHVMDETGESQHDIVMPLYPPNSPTTPVSPSSFNPFASAPRGVLKHSISQDSESTMETVTKRRRVEENRRVRFSEQVMTIAPPELELDAADSEEDSGAEEDSVTEQECEVEQVVTGEVAPARRAALPAWIQALKRRNMGRKNR</sequence>
<dbReference type="GeneID" id="108878254"/>
<gene>
    <name evidence="3 4" type="primary">zgc:113229</name>
</gene>
<feature type="compositionally biased region" description="Polar residues" evidence="1">
    <location>
        <begin position="299"/>
        <end position="318"/>
    </location>
</feature>
<proteinExistence type="predicted"/>
<name>A0AAJ7LK88_LATCA</name>
<dbReference type="RefSeq" id="XP_018524274.1">
    <property type="nucleotide sequence ID" value="XM_018668758.2"/>
</dbReference>
<dbReference type="KEGG" id="lcf:108878254"/>
<feature type="region of interest" description="Disordered" evidence="1">
    <location>
        <begin position="245"/>
        <end position="350"/>
    </location>
</feature>
<feature type="compositionally biased region" description="Basic and acidic residues" evidence="1">
    <location>
        <begin position="258"/>
        <end position="276"/>
    </location>
</feature>
<feature type="compositionally biased region" description="Polar residues" evidence="1">
    <location>
        <begin position="168"/>
        <end position="181"/>
    </location>
</feature>
<protein>
    <submittedName>
        <fullName evidence="3 4">Uncharacterized protein zgc:113229</fullName>
    </submittedName>
</protein>
<feature type="compositionally biased region" description="Basic and acidic residues" evidence="1">
    <location>
        <begin position="151"/>
        <end position="165"/>
    </location>
</feature>
<feature type="compositionally biased region" description="Basic and acidic residues" evidence="1">
    <location>
        <begin position="470"/>
        <end position="485"/>
    </location>
</feature>
<feature type="region of interest" description="Disordered" evidence="1">
    <location>
        <begin position="456"/>
        <end position="614"/>
    </location>
</feature>
<feature type="region of interest" description="Disordered" evidence="1">
    <location>
        <begin position="637"/>
        <end position="663"/>
    </location>
</feature>
<feature type="compositionally biased region" description="Basic and acidic residues" evidence="1">
    <location>
        <begin position="336"/>
        <end position="350"/>
    </location>
</feature>
<feature type="compositionally biased region" description="Basic and acidic residues" evidence="1">
    <location>
        <begin position="284"/>
        <end position="298"/>
    </location>
</feature>
<feature type="region of interest" description="Disordered" evidence="1">
    <location>
        <begin position="395"/>
        <end position="439"/>
    </location>
</feature>
<evidence type="ECO:0000313" key="2">
    <source>
        <dbReference type="Proteomes" id="UP000694890"/>
    </source>
</evidence>
<dbReference type="RefSeq" id="XP_018524282.1">
    <property type="nucleotide sequence ID" value="XM_018668766.2"/>
</dbReference>
<feature type="compositionally biased region" description="Polar residues" evidence="1">
    <location>
        <begin position="130"/>
        <end position="150"/>
    </location>
</feature>
<feature type="compositionally biased region" description="Polar residues" evidence="1">
    <location>
        <begin position="456"/>
        <end position="466"/>
    </location>
</feature>
<evidence type="ECO:0000313" key="4">
    <source>
        <dbReference type="RefSeq" id="XP_018524282.1"/>
    </source>
</evidence>
<accession>A0AAJ7LK88</accession>
<feature type="region of interest" description="Disordered" evidence="1">
    <location>
        <begin position="100"/>
        <end position="181"/>
    </location>
</feature>
<feature type="compositionally biased region" description="Basic and acidic residues" evidence="1">
    <location>
        <begin position="518"/>
        <end position="539"/>
    </location>
</feature>
<evidence type="ECO:0000313" key="3">
    <source>
        <dbReference type="RefSeq" id="XP_018524274.1"/>
    </source>
</evidence>
<feature type="compositionally biased region" description="Low complexity" evidence="1">
    <location>
        <begin position="576"/>
        <end position="591"/>
    </location>
</feature>
<organism evidence="2 4">
    <name type="scientific">Lates calcarifer</name>
    <name type="common">Barramundi</name>
    <name type="synonym">Holocentrus calcarifer</name>
    <dbReference type="NCBI Taxonomy" id="8187"/>
    <lineage>
        <taxon>Eukaryota</taxon>
        <taxon>Metazoa</taxon>
        <taxon>Chordata</taxon>
        <taxon>Craniata</taxon>
        <taxon>Vertebrata</taxon>
        <taxon>Euteleostomi</taxon>
        <taxon>Actinopterygii</taxon>
        <taxon>Neopterygii</taxon>
        <taxon>Teleostei</taxon>
        <taxon>Neoteleostei</taxon>
        <taxon>Acanthomorphata</taxon>
        <taxon>Carangaria</taxon>
        <taxon>Carangaria incertae sedis</taxon>
        <taxon>Centropomidae</taxon>
        <taxon>Lates</taxon>
    </lineage>
</organism>
<evidence type="ECO:0000256" key="1">
    <source>
        <dbReference type="SAM" id="MobiDB-lite"/>
    </source>
</evidence>
<reference evidence="3 4" key="1">
    <citation type="submission" date="2025-04" db="UniProtKB">
        <authorList>
            <consortium name="RefSeq"/>
        </authorList>
    </citation>
    <scope>IDENTIFICATION</scope>
    <source>
        <tissue evidence="3 4">Brain</tissue>
    </source>
</reference>
<feature type="compositionally biased region" description="Polar residues" evidence="1">
    <location>
        <begin position="110"/>
        <end position="123"/>
    </location>
</feature>
<dbReference type="AlphaFoldDB" id="A0AAJ7LK88"/>
<dbReference type="Proteomes" id="UP000694890">
    <property type="component" value="Linkage group LG8"/>
</dbReference>
<feature type="compositionally biased region" description="Basic and acidic residues" evidence="1">
    <location>
        <begin position="554"/>
        <end position="563"/>
    </location>
</feature>